<accession>A0A0D1UT53</accession>
<keyword evidence="4" id="KW-1185">Reference proteome</keyword>
<dbReference type="Proteomes" id="UP000182836">
    <property type="component" value="Unassembled WGS sequence"/>
</dbReference>
<dbReference type="GeneID" id="42305942"/>
<organism evidence="2 4">
    <name type="scientific">Aneurinibacillus migulanus</name>
    <name type="common">Bacillus migulanus</name>
    <dbReference type="NCBI Taxonomy" id="47500"/>
    <lineage>
        <taxon>Bacteria</taxon>
        <taxon>Bacillati</taxon>
        <taxon>Bacillota</taxon>
        <taxon>Bacilli</taxon>
        <taxon>Bacillales</taxon>
        <taxon>Paenibacillaceae</taxon>
        <taxon>Aneurinibacillus group</taxon>
        <taxon>Aneurinibacillus</taxon>
    </lineage>
</organism>
<dbReference type="PROSITE" id="PS51186">
    <property type="entry name" value="GNAT"/>
    <property type="match status" value="1"/>
</dbReference>
<evidence type="ECO:0000313" key="2">
    <source>
        <dbReference type="EMBL" id="KON96135.1"/>
    </source>
</evidence>
<dbReference type="SUPFAM" id="SSF55729">
    <property type="entry name" value="Acyl-CoA N-acyltransferases (Nat)"/>
    <property type="match status" value="1"/>
</dbReference>
<protein>
    <submittedName>
        <fullName evidence="3">Acetyltransferase (GNAT) family protein</fullName>
    </submittedName>
</protein>
<gene>
    <name evidence="2" type="ORF">AF333_12225</name>
    <name evidence="3" type="ORF">SAMN04487909_10714</name>
</gene>
<reference evidence="2 4" key="1">
    <citation type="submission" date="2015-07" db="EMBL/GenBank/DDBJ databases">
        <title>Fjat-14205 dsm 2895.</title>
        <authorList>
            <person name="Liu B."/>
            <person name="Wang J."/>
            <person name="Zhu Y."/>
            <person name="Liu G."/>
            <person name="Chen Q."/>
            <person name="Chen Z."/>
            <person name="Lan J."/>
            <person name="Che J."/>
            <person name="Ge C."/>
            <person name="Shi H."/>
            <person name="Pan Z."/>
            <person name="Liu X."/>
        </authorList>
    </citation>
    <scope>NUCLEOTIDE SEQUENCE [LARGE SCALE GENOMIC DNA]</scope>
    <source>
        <strain evidence="2 4">DSM 2895</strain>
    </source>
</reference>
<dbReference type="AlphaFoldDB" id="A0A0D1UT53"/>
<dbReference type="RefSeq" id="WP_043068860.1">
    <property type="nucleotide sequence ID" value="NZ_BJOA01000226.1"/>
</dbReference>
<proteinExistence type="predicted"/>
<dbReference type="EMBL" id="FNED01000007">
    <property type="protein sequence ID" value="SDI72733.1"/>
    <property type="molecule type" value="Genomic_DNA"/>
</dbReference>
<sequence length="289" mass="32899">MEFRQFQNLQSPYRQPIYDLIQAHLKDIPPYLVPSNDEIATILQNPLHLVDLHLESVEFRQAIFVGVENEVPVAAAQLLFPVQDRTAWLPWIVGKSSAGDELQLFVEQLKNAAAHEGYDVIETVKQPFGVGWEGIGDVWPHLLHTITAGGFTAIEKWQSFWAEGISEVALPGDISYKSRYSDKEREYDLYLYDGKNQIGEIAIWLPGTRSVSLVEAGIADIEYIEIEEAFRGKRLGQAILSIAQTELRKHGIHRFMLWTEPDNDAMQKLAIRSGFQQGPLFHWMRAELT</sequence>
<dbReference type="OrthoDB" id="2678429at2"/>
<name>A0A0D1UT53_ANEMI</name>
<dbReference type="InterPro" id="IPR016181">
    <property type="entry name" value="Acyl_CoA_acyltransferase"/>
</dbReference>
<dbReference type="Pfam" id="PF00583">
    <property type="entry name" value="Acetyltransf_1"/>
    <property type="match status" value="1"/>
</dbReference>
<keyword evidence="3" id="KW-0808">Transferase</keyword>
<dbReference type="PATRIC" id="fig|47500.8.peg.4516"/>
<dbReference type="InterPro" id="IPR000182">
    <property type="entry name" value="GNAT_dom"/>
</dbReference>
<evidence type="ECO:0000259" key="1">
    <source>
        <dbReference type="PROSITE" id="PS51186"/>
    </source>
</evidence>
<evidence type="ECO:0000313" key="3">
    <source>
        <dbReference type="EMBL" id="SDI72733.1"/>
    </source>
</evidence>
<evidence type="ECO:0000313" key="5">
    <source>
        <dbReference type="Proteomes" id="UP000182836"/>
    </source>
</evidence>
<dbReference type="EMBL" id="LGUG01000004">
    <property type="protein sequence ID" value="KON96135.1"/>
    <property type="molecule type" value="Genomic_DNA"/>
</dbReference>
<dbReference type="GO" id="GO:0016747">
    <property type="term" value="F:acyltransferase activity, transferring groups other than amino-acyl groups"/>
    <property type="evidence" value="ECO:0007669"/>
    <property type="project" value="InterPro"/>
</dbReference>
<dbReference type="Proteomes" id="UP000037269">
    <property type="component" value="Unassembled WGS sequence"/>
</dbReference>
<evidence type="ECO:0000313" key="4">
    <source>
        <dbReference type="Proteomes" id="UP000037269"/>
    </source>
</evidence>
<feature type="domain" description="N-acetyltransferase" evidence="1">
    <location>
        <begin position="141"/>
        <end position="289"/>
    </location>
</feature>
<dbReference type="Gene3D" id="3.40.630.30">
    <property type="match status" value="1"/>
</dbReference>
<reference evidence="3 5" key="2">
    <citation type="submission" date="2016-10" db="EMBL/GenBank/DDBJ databases">
        <authorList>
            <person name="de Groot N.N."/>
        </authorList>
    </citation>
    <scope>NUCLEOTIDE SEQUENCE [LARGE SCALE GENOMIC DNA]</scope>
    <source>
        <strain evidence="3 5">DSM 2895</strain>
    </source>
</reference>